<sequence length="88" mass="10338">MKRVIKDYKSIGLELFQLLIKSFPHGIYEDDLIQFTKPTGEKINALELKTEDVIYLIKMDLEMHNRIDSFTGDFEGLDPYSDGYRDNF</sequence>
<gene>
    <name evidence="1" type="ORF">DLK05_08590</name>
</gene>
<accession>A0A434AVJ2</accession>
<organism evidence="1 2">
    <name type="scientific">Ancylomarina longa</name>
    <dbReference type="NCBI Taxonomy" id="2487017"/>
    <lineage>
        <taxon>Bacteria</taxon>
        <taxon>Pseudomonadati</taxon>
        <taxon>Bacteroidota</taxon>
        <taxon>Bacteroidia</taxon>
        <taxon>Marinilabiliales</taxon>
        <taxon>Marinifilaceae</taxon>
        <taxon>Ancylomarina</taxon>
    </lineage>
</organism>
<dbReference type="OrthoDB" id="1122172at2"/>
<comment type="caution">
    <text evidence="1">The sequence shown here is derived from an EMBL/GenBank/DDBJ whole genome shotgun (WGS) entry which is preliminary data.</text>
</comment>
<dbReference type="Proteomes" id="UP000282985">
    <property type="component" value="Unassembled WGS sequence"/>
</dbReference>
<name>A0A434AVJ2_9BACT</name>
<evidence type="ECO:0000313" key="1">
    <source>
        <dbReference type="EMBL" id="RUT78374.1"/>
    </source>
</evidence>
<reference evidence="1 2" key="1">
    <citation type="submission" date="2018-11" db="EMBL/GenBank/DDBJ databases">
        <title>Parancylomarina longa gen. nov., sp. nov., isolated from sediments of southern Okinawa.</title>
        <authorList>
            <person name="Fu T."/>
        </authorList>
    </citation>
    <scope>NUCLEOTIDE SEQUENCE [LARGE SCALE GENOMIC DNA]</scope>
    <source>
        <strain evidence="1 2">T3-2 S1-C</strain>
    </source>
</reference>
<proteinExistence type="predicted"/>
<dbReference type="RefSeq" id="WP_127343580.1">
    <property type="nucleotide sequence ID" value="NZ_RJJX01000009.1"/>
</dbReference>
<protein>
    <submittedName>
        <fullName evidence="1">Uncharacterized protein</fullName>
    </submittedName>
</protein>
<dbReference type="AlphaFoldDB" id="A0A434AVJ2"/>
<keyword evidence="2" id="KW-1185">Reference proteome</keyword>
<evidence type="ECO:0000313" key="2">
    <source>
        <dbReference type="Proteomes" id="UP000282985"/>
    </source>
</evidence>
<dbReference type="EMBL" id="RJJX01000009">
    <property type="protein sequence ID" value="RUT78374.1"/>
    <property type="molecule type" value="Genomic_DNA"/>
</dbReference>